<feature type="transmembrane region" description="Helical" evidence="6">
    <location>
        <begin position="294"/>
        <end position="316"/>
    </location>
</feature>
<dbReference type="PANTHER" id="PTHR43826:SF3">
    <property type="entry name" value="GLUCOSE-6-PHOSPHATE EXCHANGER SLC37A4"/>
    <property type="match status" value="1"/>
</dbReference>
<evidence type="ECO:0000256" key="6">
    <source>
        <dbReference type="SAM" id="Phobius"/>
    </source>
</evidence>
<gene>
    <name evidence="8" type="ORF">C7M84_004089</name>
</gene>
<evidence type="ECO:0000313" key="9">
    <source>
        <dbReference type="Proteomes" id="UP000283509"/>
    </source>
</evidence>
<dbReference type="InterPro" id="IPR036259">
    <property type="entry name" value="MFS_trans_sf"/>
</dbReference>
<proteinExistence type="predicted"/>
<name>A0A3R7PN19_PENVA</name>
<dbReference type="GO" id="GO:0005789">
    <property type="term" value="C:endoplasmic reticulum membrane"/>
    <property type="evidence" value="ECO:0007669"/>
    <property type="project" value="TreeGrafter"/>
</dbReference>
<reference evidence="8 9" key="2">
    <citation type="submission" date="2019-01" db="EMBL/GenBank/DDBJ databases">
        <title>The decoding of complex shrimp genome reveals the adaptation for benthos swimmer, frequently molting mechanism and breeding impact on genome.</title>
        <authorList>
            <person name="Sun Y."/>
            <person name="Gao Y."/>
            <person name="Yu Y."/>
        </authorList>
    </citation>
    <scope>NUCLEOTIDE SEQUENCE [LARGE SCALE GENOMIC DNA]</scope>
    <source>
        <tissue evidence="8">Muscle</tissue>
    </source>
</reference>
<keyword evidence="3 6" id="KW-1133">Transmembrane helix</keyword>
<keyword evidence="2 6" id="KW-0812">Transmembrane</keyword>
<evidence type="ECO:0000256" key="4">
    <source>
        <dbReference type="ARBA" id="ARBA00023136"/>
    </source>
</evidence>
<dbReference type="Pfam" id="PF07690">
    <property type="entry name" value="MFS_1"/>
    <property type="match status" value="1"/>
</dbReference>
<feature type="transmembrane region" description="Helical" evidence="6">
    <location>
        <begin position="130"/>
        <end position="148"/>
    </location>
</feature>
<dbReference type="PROSITE" id="PS50850">
    <property type="entry name" value="MFS"/>
    <property type="match status" value="1"/>
</dbReference>
<dbReference type="Gene3D" id="1.20.1250.20">
    <property type="entry name" value="MFS general substrate transporter like domains"/>
    <property type="match status" value="1"/>
</dbReference>
<dbReference type="STRING" id="6689.A0A3R7PN19"/>
<dbReference type="SUPFAM" id="SSF103473">
    <property type="entry name" value="MFS general substrate transporter"/>
    <property type="match status" value="1"/>
</dbReference>
<dbReference type="PANTHER" id="PTHR43826">
    <property type="entry name" value="GLUCOSE-6-PHOSPHATE EXCHANGER SLC37A4"/>
    <property type="match status" value="1"/>
</dbReference>
<dbReference type="Proteomes" id="UP000283509">
    <property type="component" value="Unassembled WGS sequence"/>
</dbReference>
<sequence>MTRAFLWARPPPPRRRPRPGYTHPFALAALPRRCALLPFPRLSLLFALPVFLCSLSVRRVAASCSDRLSLVSIMMAGVSLVALVDDPSHAHLPDPTASSRPSPPTKPKQDKGVTNTNTNMTVRDLARSPFLWVVSVSYMVVFCSKTALSDWGQIYLIEELGRSQMQASSFTSAIETGGFMGGILAGVITDKMARKLRIVGNVRLMVAAGFMVACAVGLHLLCYLLSPQSSQLLVSAVGVLLGASMFGPISIYGIVASESFPAHLSGTAHAVVALAANVGAVVAGWPLSWVARTFSWNGVFLLLEILAASSVLLILLSRRIHVTLKAKEQ</sequence>
<evidence type="ECO:0000256" key="1">
    <source>
        <dbReference type="ARBA" id="ARBA00004127"/>
    </source>
</evidence>
<feature type="region of interest" description="Disordered" evidence="5">
    <location>
        <begin position="91"/>
        <end position="118"/>
    </location>
</feature>
<comment type="caution">
    <text evidence="8">The sequence shown here is derived from an EMBL/GenBank/DDBJ whole genome shotgun (WGS) entry which is preliminary data.</text>
</comment>
<evidence type="ECO:0000313" key="8">
    <source>
        <dbReference type="EMBL" id="ROT77269.1"/>
    </source>
</evidence>
<feature type="transmembrane region" description="Helical" evidence="6">
    <location>
        <begin position="267"/>
        <end position="288"/>
    </location>
</feature>
<feature type="region of interest" description="Disordered" evidence="5">
    <location>
        <begin position="1"/>
        <end position="20"/>
    </location>
</feature>
<dbReference type="EMBL" id="QCYY01001545">
    <property type="protein sequence ID" value="ROT77269.1"/>
    <property type="molecule type" value="Genomic_DNA"/>
</dbReference>
<feature type="transmembrane region" description="Helical" evidence="6">
    <location>
        <begin position="201"/>
        <end position="226"/>
    </location>
</feature>
<keyword evidence="9" id="KW-1185">Reference proteome</keyword>
<organism evidence="8 9">
    <name type="scientific">Penaeus vannamei</name>
    <name type="common">Whiteleg shrimp</name>
    <name type="synonym">Litopenaeus vannamei</name>
    <dbReference type="NCBI Taxonomy" id="6689"/>
    <lineage>
        <taxon>Eukaryota</taxon>
        <taxon>Metazoa</taxon>
        <taxon>Ecdysozoa</taxon>
        <taxon>Arthropoda</taxon>
        <taxon>Crustacea</taxon>
        <taxon>Multicrustacea</taxon>
        <taxon>Malacostraca</taxon>
        <taxon>Eumalacostraca</taxon>
        <taxon>Eucarida</taxon>
        <taxon>Decapoda</taxon>
        <taxon>Dendrobranchiata</taxon>
        <taxon>Penaeoidea</taxon>
        <taxon>Penaeidae</taxon>
        <taxon>Penaeus</taxon>
    </lineage>
</organism>
<dbReference type="OrthoDB" id="3639251at2759"/>
<evidence type="ECO:0000256" key="2">
    <source>
        <dbReference type="ARBA" id="ARBA00022692"/>
    </source>
</evidence>
<dbReference type="AlphaFoldDB" id="A0A3R7PN19"/>
<dbReference type="GO" id="GO:0035435">
    <property type="term" value="P:phosphate ion transmembrane transport"/>
    <property type="evidence" value="ECO:0007669"/>
    <property type="project" value="TreeGrafter"/>
</dbReference>
<feature type="domain" description="Major facilitator superfamily (MFS) profile" evidence="7">
    <location>
        <begin position="130"/>
        <end position="329"/>
    </location>
</feature>
<protein>
    <submittedName>
        <fullName evidence="8">Glucose-6-phosphate translocase</fullName>
    </submittedName>
</protein>
<evidence type="ECO:0000256" key="3">
    <source>
        <dbReference type="ARBA" id="ARBA00022989"/>
    </source>
</evidence>
<feature type="transmembrane region" description="Helical" evidence="6">
    <location>
        <begin position="232"/>
        <end position="255"/>
    </location>
</feature>
<comment type="subcellular location">
    <subcellularLocation>
        <location evidence="1">Endomembrane system</location>
        <topology evidence="1">Multi-pass membrane protein</topology>
    </subcellularLocation>
</comment>
<feature type="transmembrane region" description="Helical" evidence="6">
    <location>
        <begin position="168"/>
        <end position="189"/>
    </location>
</feature>
<dbReference type="GO" id="GO:0061513">
    <property type="term" value="F:glucose 6-phosphate:phosphate antiporter activity"/>
    <property type="evidence" value="ECO:0007669"/>
    <property type="project" value="TreeGrafter"/>
</dbReference>
<evidence type="ECO:0000256" key="5">
    <source>
        <dbReference type="SAM" id="MobiDB-lite"/>
    </source>
</evidence>
<dbReference type="InterPro" id="IPR051337">
    <property type="entry name" value="OPA_Antiporter"/>
</dbReference>
<dbReference type="InterPro" id="IPR020846">
    <property type="entry name" value="MFS_dom"/>
</dbReference>
<dbReference type="InterPro" id="IPR011701">
    <property type="entry name" value="MFS"/>
</dbReference>
<keyword evidence="4 6" id="KW-0472">Membrane</keyword>
<reference evidence="8 9" key="1">
    <citation type="submission" date="2018-04" db="EMBL/GenBank/DDBJ databases">
        <authorList>
            <person name="Zhang X."/>
            <person name="Yuan J."/>
            <person name="Li F."/>
            <person name="Xiang J."/>
        </authorList>
    </citation>
    <scope>NUCLEOTIDE SEQUENCE [LARGE SCALE GENOMIC DNA]</scope>
    <source>
        <tissue evidence="8">Muscle</tissue>
    </source>
</reference>
<accession>A0A3R7PN19</accession>
<evidence type="ECO:0000259" key="7">
    <source>
        <dbReference type="PROSITE" id="PS50850"/>
    </source>
</evidence>